<organism evidence="1 2">
    <name type="scientific">Neisseria bacilliformis ATCC BAA-1200</name>
    <dbReference type="NCBI Taxonomy" id="888742"/>
    <lineage>
        <taxon>Bacteria</taxon>
        <taxon>Pseudomonadati</taxon>
        <taxon>Pseudomonadota</taxon>
        <taxon>Betaproteobacteria</taxon>
        <taxon>Neisseriales</taxon>
        <taxon>Neisseriaceae</taxon>
        <taxon>Neisseria</taxon>
    </lineage>
</organism>
<proteinExistence type="predicted"/>
<keyword evidence="2" id="KW-1185">Reference proteome</keyword>
<dbReference type="AlphaFoldDB" id="F2BGP8"/>
<evidence type="ECO:0000313" key="2">
    <source>
        <dbReference type="Proteomes" id="UP000004105"/>
    </source>
</evidence>
<reference evidence="1 2" key="1">
    <citation type="submission" date="2011-02" db="EMBL/GenBank/DDBJ databases">
        <authorList>
            <person name="Muzny D."/>
            <person name="Qin X."/>
            <person name="Deng J."/>
            <person name="Jiang H."/>
            <person name="Liu Y."/>
            <person name="Qu J."/>
            <person name="Song X.-Z."/>
            <person name="Zhang L."/>
            <person name="Thornton R."/>
            <person name="Coyle M."/>
            <person name="Francisco L."/>
            <person name="Jackson L."/>
            <person name="Javaid M."/>
            <person name="Korchina V."/>
            <person name="Kovar C."/>
            <person name="Mata R."/>
            <person name="Mathew T."/>
            <person name="Ngo R."/>
            <person name="Nguyen L."/>
            <person name="Nguyen N."/>
            <person name="Okwuonu G."/>
            <person name="Ongeri F."/>
            <person name="Pham C."/>
            <person name="Simmons D."/>
            <person name="Wilczek-Boney K."/>
            <person name="Hale W."/>
            <person name="Jakkamsetti A."/>
            <person name="Pham P."/>
            <person name="Ruth R."/>
            <person name="San Lucas F."/>
            <person name="Warren J."/>
            <person name="Zhang J."/>
            <person name="Zhao Z."/>
            <person name="Zhou C."/>
            <person name="Zhu D."/>
            <person name="Lee S."/>
            <person name="Bess C."/>
            <person name="Blankenburg K."/>
            <person name="Forbes L."/>
            <person name="Fu Q."/>
            <person name="Gubbala S."/>
            <person name="Hirani K."/>
            <person name="Jayaseelan J.C."/>
            <person name="Lara F."/>
            <person name="Munidasa M."/>
            <person name="Palculict T."/>
            <person name="Patil S."/>
            <person name="Pu L.-L."/>
            <person name="Saada N."/>
            <person name="Tang L."/>
            <person name="Weissenberger G."/>
            <person name="Zhu Y."/>
            <person name="Hemphill L."/>
            <person name="Shang Y."/>
            <person name="Youmans B."/>
            <person name="Ayvaz T."/>
            <person name="Ross M."/>
            <person name="Santibanez J."/>
            <person name="Aqrawi P."/>
            <person name="Gross S."/>
            <person name="Joshi V."/>
            <person name="Fowler G."/>
            <person name="Nazareth L."/>
            <person name="Reid J."/>
            <person name="Worley K."/>
            <person name="Petrosino J."/>
            <person name="Highlander S."/>
            <person name="Gibbs R."/>
        </authorList>
    </citation>
    <scope>NUCLEOTIDE SEQUENCE [LARGE SCALE GENOMIC DNA]</scope>
    <source>
        <strain evidence="1 2">ATCC BAA-1200</strain>
    </source>
</reference>
<gene>
    <name evidence="1" type="ORF">HMPREF9123_2905</name>
</gene>
<dbReference type="EMBL" id="AFAY01000056">
    <property type="protein sequence ID" value="EGF06027.1"/>
    <property type="molecule type" value="Genomic_DNA"/>
</dbReference>
<evidence type="ECO:0000313" key="1">
    <source>
        <dbReference type="EMBL" id="EGF06027.1"/>
    </source>
</evidence>
<dbReference type="Proteomes" id="UP000004105">
    <property type="component" value="Unassembled WGS sequence"/>
</dbReference>
<dbReference type="HOGENOM" id="CLU_3202392_0_0_4"/>
<protein>
    <submittedName>
        <fullName evidence="1">Uncharacterized protein</fullName>
    </submittedName>
</protein>
<name>F2BGP8_9NEIS</name>
<comment type="caution">
    <text evidence="1">The sequence shown here is derived from an EMBL/GenBank/DDBJ whole genome shotgun (WGS) entry which is preliminary data.</text>
</comment>
<sequence length="45" mass="5687">MLYHERFIFMIKRHISIEFKRISNKRFLTHLMRRQKINVILTITI</sequence>
<accession>F2BGP8</accession>